<dbReference type="Pfam" id="PF21176">
    <property type="entry name" value="RecR_HhH"/>
    <property type="match status" value="1"/>
</dbReference>
<dbReference type="CDD" id="cd01025">
    <property type="entry name" value="TOPRIM_recR"/>
    <property type="match status" value="1"/>
</dbReference>
<evidence type="ECO:0000313" key="10">
    <source>
        <dbReference type="Proteomes" id="UP000470082"/>
    </source>
</evidence>
<dbReference type="InterPro" id="IPR034137">
    <property type="entry name" value="TOPRIM_RecR"/>
</dbReference>
<dbReference type="PROSITE" id="PS01300">
    <property type="entry name" value="RECR"/>
    <property type="match status" value="1"/>
</dbReference>
<dbReference type="InterPro" id="IPR023627">
    <property type="entry name" value="Rcmb_RecR"/>
</dbReference>
<dbReference type="InterPro" id="IPR015967">
    <property type="entry name" value="Rcmb_RecR_Znf"/>
</dbReference>
<keyword evidence="2 7" id="KW-0227">DNA damage</keyword>
<feature type="zinc finger region" description="C4-type" evidence="7">
    <location>
        <begin position="56"/>
        <end position="71"/>
    </location>
</feature>
<dbReference type="GO" id="GO:0008270">
    <property type="term" value="F:zinc ion binding"/>
    <property type="evidence" value="ECO:0007669"/>
    <property type="project" value="UniProtKB-KW"/>
</dbReference>
<organism evidence="9 10">
    <name type="scientific">Floccifex porci</name>
    <dbReference type="NCBI Taxonomy" id="2606629"/>
    <lineage>
        <taxon>Bacteria</taxon>
        <taxon>Bacillati</taxon>
        <taxon>Bacillota</taxon>
        <taxon>Erysipelotrichia</taxon>
        <taxon>Erysipelotrichales</taxon>
        <taxon>Erysipelotrichaceae</taxon>
        <taxon>Floccifex</taxon>
    </lineage>
</organism>
<proteinExistence type="inferred from homology"/>
<dbReference type="Gene3D" id="3.40.1360.10">
    <property type="match status" value="1"/>
</dbReference>
<dbReference type="RefSeq" id="WP_154459389.1">
    <property type="nucleotide sequence ID" value="NZ_JAQYTQ010000053.1"/>
</dbReference>
<evidence type="ECO:0000256" key="4">
    <source>
        <dbReference type="ARBA" id="ARBA00022833"/>
    </source>
</evidence>
<evidence type="ECO:0000256" key="7">
    <source>
        <dbReference type="HAMAP-Rule" id="MF_00017"/>
    </source>
</evidence>
<dbReference type="SUPFAM" id="SSF111304">
    <property type="entry name" value="Recombination protein RecR"/>
    <property type="match status" value="1"/>
</dbReference>
<dbReference type="Pfam" id="PF02132">
    <property type="entry name" value="RecR_ZnF"/>
    <property type="match status" value="1"/>
</dbReference>
<dbReference type="GO" id="GO:0006310">
    <property type="term" value="P:DNA recombination"/>
    <property type="evidence" value="ECO:0007669"/>
    <property type="project" value="UniProtKB-UniRule"/>
</dbReference>
<dbReference type="GO" id="GO:0003677">
    <property type="term" value="F:DNA binding"/>
    <property type="evidence" value="ECO:0007669"/>
    <property type="project" value="UniProtKB-UniRule"/>
</dbReference>
<keyword evidence="4 7" id="KW-0862">Zinc</keyword>
<name>A0A7X2T3P7_9FIRM</name>
<dbReference type="PANTHER" id="PTHR30446:SF0">
    <property type="entry name" value="RECOMBINATION PROTEIN RECR"/>
    <property type="match status" value="1"/>
</dbReference>
<evidence type="ECO:0000259" key="8">
    <source>
        <dbReference type="PROSITE" id="PS50880"/>
    </source>
</evidence>
<dbReference type="PROSITE" id="PS50880">
    <property type="entry name" value="TOPRIM"/>
    <property type="match status" value="1"/>
</dbReference>
<dbReference type="HAMAP" id="MF_00017">
    <property type="entry name" value="RecR"/>
    <property type="match status" value="1"/>
</dbReference>
<dbReference type="PANTHER" id="PTHR30446">
    <property type="entry name" value="RECOMBINATION PROTEIN RECR"/>
    <property type="match status" value="1"/>
</dbReference>
<comment type="similarity">
    <text evidence="7">Belongs to the RecR family.</text>
</comment>
<dbReference type="AlphaFoldDB" id="A0A7X2T3P7"/>
<evidence type="ECO:0000313" key="9">
    <source>
        <dbReference type="EMBL" id="MSS00921.1"/>
    </source>
</evidence>
<dbReference type="Gene3D" id="1.10.8.420">
    <property type="entry name" value="RecR Domain 1"/>
    <property type="match status" value="1"/>
</dbReference>
<protein>
    <recommendedName>
        <fullName evidence="7">Recombination protein RecR</fullName>
    </recommendedName>
</protein>
<gene>
    <name evidence="7 9" type="primary">recR</name>
    <name evidence="9" type="ORF">FYJ50_02100</name>
</gene>
<dbReference type="Gene3D" id="6.10.250.240">
    <property type="match status" value="1"/>
</dbReference>
<dbReference type="InterPro" id="IPR000093">
    <property type="entry name" value="DNA_Rcmb_RecR"/>
</dbReference>
<evidence type="ECO:0000256" key="5">
    <source>
        <dbReference type="ARBA" id="ARBA00023172"/>
    </source>
</evidence>
<comment type="function">
    <text evidence="7">May play a role in DNA repair. It seems to be involved in an RecBC-independent recombinational process of DNA repair. It may act with RecF and RecO.</text>
</comment>
<keyword evidence="1 7" id="KW-0479">Metal-binding</keyword>
<dbReference type="InterPro" id="IPR006171">
    <property type="entry name" value="TOPRIM_dom"/>
</dbReference>
<dbReference type="GO" id="GO:0006281">
    <property type="term" value="P:DNA repair"/>
    <property type="evidence" value="ECO:0007669"/>
    <property type="project" value="UniProtKB-UniRule"/>
</dbReference>
<comment type="caution">
    <text evidence="9">The sequence shown here is derived from an EMBL/GenBank/DDBJ whole genome shotgun (WGS) entry which is preliminary data.</text>
</comment>
<dbReference type="SMART" id="SM00493">
    <property type="entry name" value="TOPRIM"/>
    <property type="match status" value="1"/>
</dbReference>
<dbReference type="Pfam" id="PF21175">
    <property type="entry name" value="RecR_C"/>
    <property type="match status" value="1"/>
</dbReference>
<evidence type="ECO:0000256" key="1">
    <source>
        <dbReference type="ARBA" id="ARBA00022723"/>
    </source>
</evidence>
<accession>A0A7X2T3P7</accession>
<dbReference type="Gene3D" id="3.30.60.80">
    <property type="match status" value="1"/>
</dbReference>
<reference evidence="9 10" key="1">
    <citation type="submission" date="2019-08" db="EMBL/GenBank/DDBJ databases">
        <title>In-depth cultivation of the pig gut microbiome towards novel bacterial diversity and tailored functional studies.</title>
        <authorList>
            <person name="Wylensek D."/>
            <person name="Hitch T.C.A."/>
            <person name="Clavel T."/>
        </authorList>
    </citation>
    <scope>NUCLEOTIDE SEQUENCE [LARGE SCALE GENOMIC DNA]</scope>
    <source>
        <strain evidence="9 10">LKV-178-WT-2G</strain>
    </source>
</reference>
<keyword evidence="5 7" id="KW-0233">DNA recombination</keyword>
<dbReference type="Pfam" id="PF13662">
    <property type="entry name" value="Toprim_4"/>
    <property type="match status" value="1"/>
</dbReference>
<dbReference type="NCBIfam" id="TIGR00615">
    <property type="entry name" value="recR"/>
    <property type="match status" value="1"/>
</dbReference>
<keyword evidence="6 7" id="KW-0234">DNA repair</keyword>
<sequence>MYPKKFQNMIDSYQKLPGVGKKTAERYAFKTLDWDEETLDQFIQSLTDLKKGITYCHICGNLSEEDICDICKNENRNHNCICVVQNPKNIDSIEAMQEFNGVYHVLNGTINVSKGVLPEQLNIQSLINRINEDTEEVILALDPTADGETTSMYISKLLNNKCKVTKLANGIPLGSHLDYTDPLTLLKAFQKRSNN</sequence>
<keyword evidence="3 7" id="KW-0863">Zinc-finger</keyword>
<keyword evidence="10" id="KW-1185">Reference proteome</keyword>
<evidence type="ECO:0000256" key="2">
    <source>
        <dbReference type="ARBA" id="ARBA00022763"/>
    </source>
</evidence>
<feature type="domain" description="Toprim" evidence="8">
    <location>
        <begin position="79"/>
        <end position="172"/>
    </location>
</feature>
<dbReference type="EMBL" id="VUMM01000002">
    <property type="protein sequence ID" value="MSS00921.1"/>
    <property type="molecule type" value="Genomic_DNA"/>
</dbReference>
<dbReference type="Proteomes" id="UP000470082">
    <property type="component" value="Unassembled WGS sequence"/>
</dbReference>
<evidence type="ECO:0000256" key="3">
    <source>
        <dbReference type="ARBA" id="ARBA00022771"/>
    </source>
</evidence>
<evidence type="ECO:0000256" key="6">
    <source>
        <dbReference type="ARBA" id="ARBA00023204"/>
    </source>
</evidence>